<dbReference type="InterPro" id="IPR014729">
    <property type="entry name" value="Rossmann-like_a/b/a_fold"/>
</dbReference>
<dbReference type="EMBL" id="DPXL01000186">
    <property type="protein sequence ID" value="HCM32521.1"/>
    <property type="molecule type" value="Genomic_DNA"/>
</dbReference>
<feature type="domain" description="UspA" evidence="3">
    <location>
        <begin position="3"/>
        <end position="146"/>
    </location>
</feature>
<dbReference type="RefSeq" id="WP_005026303.1">
    <property type="nucleotide sequence ID" value="NZ_BKVS01000049.1"/>
</dbReference>
<evidence type="ECO:0000313" key="6">
    <source>
        <dbReference type="Proteomes" id="UP000262257"/>
    </source>
</evidence>
<dbReference type="InterPro" id="IPR006015">
    <property type="entry name" value="Universal_stress_UspA"/>
</dbReference>
<dbReference type="Gene3D" id="3.40.50.620">
    <property type="entry name" value="HUPs"/>
    <property type="match status" value="1"/>
</dbReference>
<dbReference type="PANTHER" id="PTHR46268">
    <property type="entry name" value="STRESS RESPONSE PROTEIN NHAX"/>
    <property type="match status" value="1"/>
</dbReference>
<evidence type="ECO:0000313" key="5">
    <source>
        <dbReference type="EMBL" id="TNX92441.1"/>
    </source>
</evidence>
<proteinExistence type="inferred from homology"/>
<dbReference type="SUPFAM" id="SSF52402">
    <property type="entry name" value="Adenine nucleotide alpha hydrolases-like"/>
    <property type="match status" value="1"/>
</dbReference>
<dbReference type="PIRSF" id="PIRSF006276">
    <property type="entry name" value="UspA"/>
    <property type="match status" value="1"/>
</dbReference>
<evidence type="ECO:0000259" key="3">
    <source>
        <dbReference type="Pfam" id="PF00582"/>
    </source>
</evidence>
<dbReference type="CDD" id="cd00293">
    <property type="entry name" value="USP-like"/>
    <property type="match status" value="1"/>
</dbReference>
<keyword evidence="2" id="KW-0963">Cytoplasm</keyword>
<dbReference type="Proteomes" id="UP000262257">
    <property type="component" value="Unassembled WGS sequence"/>
</dbReference>
<reference evidence="4 6" key="1">
    <citation type="journal article" date="2018" name="Nat. Biotechnol.">
        <title>A standardized bacterial taxonomy based on genome phylogeny substantially revises the tree of life.</title>
        <authorList>
            <person name="Parks D.H."/>
            <person name="Chuvochina M."/>
            <person name="Waite D.W."/>
            <person name="Rinke C."/>
            <person name="Skarshewski A."/>
            <person name="Chaumeil P.A."/>
            <person name="Hugenholtz P."/>
        </authorList>
    </citation>
    <scope>NUCLEOTIDE SEQUENCE [LARGE SCALE GENOMIC DNA]</scope>
    <source>
        <strain evidence="4">UBA10045</strain>
    </source>
</reference>
<dbReference type="EMBL" id="VFBM01000004">
    <property type="protein sequence ID" value="TNX92441.1"/>
    <property type="molecule type" value="Genomic_DNA"/>
</dbReference>
<comment type="subcellular location">
    <subcellularLocation>
        <location evidence="2">Cytoplasm</location>
    </subcellularLocation>
</comment>
<organism evidence="4 6">
    <name type="scientific">Acinetobacter radioresistens</name>
    <dbReference type="NCBI Taxonomy" id="40216"/>
    <lineage>
        <taxon>Bacteria</taxon>
        <taxon>Pseudomonadati</taxon>
        <taxon>Pseudomonadota</taxon>
        <taxon>Gammaproteobacteria</taxon>
        <taxon>Moraxellales</taxon>
        <taxon>Moraxellaceae</taxon>
        <taxon>Acinetobacter</taxon>
    </lineage>
</organism>
<dbReference type="InterPro" id="IPR006016">
    <property type="entry name" value="UspA"/>
</dbReference>
<name>A0A2T1J257_ACIRA</name>
<evidence type="ECO:0000313" key="7">
    <source>
        <dbReference type="Proteomes" id="UP000314285"/>
    </source>
</evidence>
<protein>
    <recommendedName>
        <fullName evidence="2">Universal stress protein</fullName>
    </recommendedName>
</protein>
<comment type="similarity">
    <text evidence="1 2">Belongs to the universal stress protein A family.</text>
</comment>
<gene>
    <name evidence="4" type="ORF">DIC32_14785</name>
    <name evidence="5" type="ORF">FHY67_06700</name>
</gene>
<dbReference type="AlphaFoldDB" id="A0A2T1J257"/>
<dbReference type="GO" id="GO:0005737">
    <property type="term" value="C:cytoplasm"/>
    <property type="evidence" value="ECO:0007669"/>
    <property type="project" value="UniProtKB-SubCell"/>
</dbReference>
<evidence type="ECO:0000256" key="2">
    <source>
        <dbReference type="PIRNR" id="PIRNR006276"/>
    </source>
</evidence>
<accession>A0A2T1J257</accession>
<dbReference type="Proteomes" id="UP000314285">
    <property type="component" value="Unassembled WGS sequence"/>
</dbReference>
<reference evidence="5 7" key="2">
    <citation type="submission" date="2019-06" db="EMBL/GenBank/DDBJ databases">
        <title>Genome of Acinetobacter radioresistens APH1, a phenol degrading strain.</title>
        <authorList>
            <person name="Liu Y."/>
        </authorList>
    </citation>
    <scope>NUCLEOTIDE SEQUENCE [LARGE SCALE GENOMIC DNA]</scope>
    <source>
        <strain evidence="5 7">APH1</strain>
    </source>
</reference>
<dbReference type="Pfam" id="PF00582">
    <property type="entry name" value="Usp"/>
    <property type="match status" value="1"/>
</dbReference>
<sequence>MIYQNILAPIDGSSVSMAAVKHAITLAKTFQCQLSIISIVAVDPFKGIDFYSALPNLKDYYLAAKAEAEKLLDEVNQLCIEQNVKADTRVVMGEIPSVGILKIAAEVKADLIVMGSHGHKGLQKYMLGSVAQEVLTNTETQVMIVKQ</sequence>
<dbReference type="PANTHER" id="PTHR46268:SF15">
    <property type="entry name" value="UNIVERSAL STRESS PROTEIN HP_0031"/>
    <property type="match status" value="1"/>
</dbReference>
<comment type="caution">
    <text evidence="4">The sequence shown here is derived from an EMBL/GenBank/DDBJ whole genome shotgun (WGS) entry which is preliminary data.</text>
</comment>
<dbReference type="PRINTS" id="PR01438">
    <property type="entry name" value="UNVRSLSTRESS"/>
</dbReference>
<evidence type="ECO:0000256" key="1">
    <source>
        <dbReference type="ARBA" id="ARBA00008791"/>
    </source>
</evidence>
<evidence type="ECO:0000313" key="4">
    <source>
        <dbReference type="EMBL" id="HCM32521.1"/>
    </source>
</evidence>